<keyword evidence="2" id="KW-0520">NAD</keyword>
<protein>
    <submittedName>
        <fullName evidence="6">NAD(P)-dependent oxidoreductase</fullName>
    </submittedName>
</protein>
<organism evidence="6 7">
    <name type="scientific">Sphingomonas hylomeconis</name>
    <dbReference type="NCBI Taxonomy" id="1395958"/>
    <lineage>
        <taxon>Bacteria</taxon>
        <taxon>Pseudomonadati</taxon>
        <taxon>Pseudomonadota</taxon>
        <taxon>Alphaproteobacteria</taxon>
        <taxon>Sphingomonadales</taxon>
        <taxon>Sphingomonadaceae</taxon>
        <taxon>Sphingomonas</taxon>
    </lineage>
</organism>
<evidence type="ECO:0000256" key="2">
    <source>
        <dbReference type="ARBA" id="ARBA00023027"/>
    </source>
</evidence>
<dbReference type="InterPro" id="IPR050223">
    <property type="entry name" value="D-isomer_2-hydroxyacid_DH"/>
</dbReference>
<comment type="caution">
    <text evidence="6">The sequence shown here is derived from an EMBL/GenBank/DDBJ whole genome shotgun (WGS) entry which is preliminary data.</text>
</comment>
<feature type="domain" description="D-isomer specific 2-hydroxyacid dehydrogenase catalytic" evidence="4">
    <location>
        <begin position="41"/>
        <end position="307"/>
    </location>
</feature>
<dbReference type="RefSeq" id="WP_261295297.1">
    <property type="nucleotide sequence ID" value="NZ_JANQBK010000015.1"/>
</dbReference>
<reference evidence="7" key="1">
    <citation type="journal article" date="2019" name="Int. J. Syst. Evol. Microbiol.">
        <title>The Global Catalogue of Microorganisms (GCM) 10K type strain sequencing project: providing services to taxonomists for standard genome sequencing and annotation.</title>
        <authorList>
            <consortium name="The Broad Institute Genomics Platform"/>
            <consortium name="The Broad Institute Genome Sequencing Center for Infectious Disease"/>
            <person name="Wu L."/>
            <person name="Ma J."/>
        </authorList>
    </citation>
    <scope>NUCLEOTIDE SEQUENCE [LARGE SCALE GENOMIC DNA]</scope>
    <source>
        <strain evidence="7">KCTC 42739</strain>
    </source>
</reference>
<keyword evidence="7" id="KW-1185">Reference proteome</keyword>
<dbReference type="EMBL" id="JBHRXP010000003">
    <property type="protein sequence ID" value="MFC3580069.1"/>
    <property type="molecule type" value="Genomic_DNA"/>
</dbReference>
<gene>
    <name evidence="6" type="ORF">ACFONA_07810</name>
</gene>
<evidence type="ECO:0000313" key="6">
    <source>
        <dbReference type="EMBL" id="MFC3580069.1"/>
    </source>
</evidence>
<dbReference type="PANTHER" id="PTHR10996">
    <property type="entry name" value="2-HYDROXYACID DEHYDROGENASE-RELATED"/>
    <property type="match status" value="1"/>
</dbReference>
<dbReference type="Gene3D" id="3.40.50.720">
    <property type="entry name" value="NAD(P)-binding Rossmann-like Domain"/>
    <property type="match status" value="2"/>
</dbReference>
<dbReference type="Pfam" id="PF02826">
    <property type="entry name" value="2-Hacid_dh_C"/>
    <property type="match status" value="1"/>
</dbReference>
<dbReference type="Proteomes" id="UP001595713">
    <property type="component" value="Unassembled WGS sequence"/>
</dbReference>
<evidence type="ECO:0000256" key="3">
    <source>
        <dbReference type="RuleBase" id="RU003719"/>
    </source>
</evidence>
<evidence type="ECO:0000259" key="5">
    <source>
        <dbReference type="Pfam" id="PF02826"/>
    </source>
</evidence>
<proteinExistence type="inferred from homology"/>
<dbReference type="PANTHER" id="PTHR10996:SF178">
    <property type="entry name" value="2-HYDROXYACID DEHYDROGENASE YGL185C-RELATED"/>
    <property type="match status" value="1"/>
</dbReference>
<dbReference type="InterPro" id="IPR006139">
    <property type="entry name" value="D-isomer_2_OHA_DH_cat_dom"/>
</dbReference>
<comment type="similarity">
    <text evidence="3">Belongs to the D-isomer specific 2-hydroxyacid dehydrogenase family.</text>
</comment>
<feature type="domain" description="D-isomer specific 2-hydroxyacid dehydrogenase NAD-binding" evidence="5">
    <location>
        <begin position="107"/>
        <end position="278"/>
    </location>
</feature>
<evidence type="ECO:0000313" key="7">
    <source>
        <dbReference type="Proteomes" id="UP001595713"/>
    </source>
</evidence>
<dbReference type="SUPFAM" id="SSF52283">
    <property type="entry name" value="Formate/glycerate dehydrogenase catalytic domain-like"/>
    <property type="match status" value="1"/>
</dbReference>
<evidence type="ECO:0000259" key="4">
    <source>
        <dbReference type="Pfam" id="PF00389"/>
    </source>
</evidence>
<keyword evidence="1 3" id="KW-0560">Oxidoreductase</keyword>
<accession>A0ABV7SVL3</accession>
<sequence>MTRPAVLVHNAALLPRLAAADLPDCRIVPPEAIADGVSDDLAASVEVLVSAGEPLPNSLVDALPRLKLVACFATGYAGIDLAHLRARGIRLTTAAGVNAHDVADHAVALLLGLQHGVIAADRAVREGRWRDGVTPRPSLRRQRVGIVGLGRIGLATAVRLSAHEMDVRWWGPREKPDAPFARSDSLATLAHWSQVLILTGRADARNTVQINAEILHLLGPAGFLVNVSRGTLVDEDVLIAALTAGTIAGAALDVFCEEPVRSAAWSSVPNVVLSPHLGGYTQEAGREMGWQLHENVRRYLCGEPLLTPTDDVC</sequence>
<dbReference type="InterPro" id="IPR006140">
    <property type="entry name" value="D-isomer_DH_NAD-bd"/>
</dbReference>
<dbReference type="InterPro" id="IPR036291">
    <property type="entry name" value="NAD(P)-bd_dom_sf"/>
</dbReference>
<dbReference type="SUPFAM" id="SSF51735">
    <property type="entry name" value="NAD(P)-binding Rossmann-fold domains"/>
    <property type="match status" value="1"/>
</dbReference>
<evidence type="ECO:0000256" key="1">
    <source>
        <dbReference type="ARBA" id="ARBA00023002"/>
    </source>
</evidence>
<name>A0ABV7SVL3_9SPHN</name>
<dbReference type="Pfam" id="PF00389">
    <property type="entry name" value="2-Hacid_dh"/>
    <property type="match status" value="1"/>
</dbReference>